<evidence type="ECO:0000313" key="1">
    <source>
        <dbReference type="EMBL" id="MDG3494903.1"/>
    </source>
</evidence>
<evidence type="ECO:0000313" key="2">
    <source>
        <dbReference type="Proteomes" id="UP001152872"/>
    </source>
</evidence>
<sequence length="158" mass="18090">MKTSHHPLDLELQFHDPEGSPITMQVIDLSADFLDEIITRCVVTFSMSPEIYQYIDTHELFNLYTDVRSQLFGGEFKPNLNIEIEAKLDPSFIFDIATKFRTIEALSEHIQSINQNHPNDILLNTESWFALNVKQLVELPPEFGEGSLKVGYSTSWAD</sequence>
<reference evidence="1" key="1">
    <citation type="submission" date="2019-05" db="EMBL/GenBank/DDBJ databases">
        <title>Whole genome sequencing of Pseudanabaena catenata USMAC16.</title>
        <authorList>
            <person name="Khan Z."/>
            <person name="Omar W.M."/>
            <person name="Convey P."/>
            <person name="Merican F."/>
            <person name="Najimudin N."/>
        </authorList>
    </citation>
    <scope>NUCLEOTIDE SEQUENCE</scope>
    <source>
        <strain evidence="1">USMAC16</strain>
    </source>
</reference>
<proteinExistence type="predicted"/>
<organism evidence="1 2">
    <name type="scientific">Pseudanabaena catenata USMAC16</name>
    <dbReference type="NCBI Taxonomy" id="1855837"/>
    <lineage>
        <taxon>Bacteria</taxon>
        <taxon>Bacillati</taxon>
        <taxon>Cyanobacteriota</taxon>
        <taxon>Cyanophyceae</taxon>
        <taxon>Pseudanabaenales</taxon>
        <taxon>Pseudanabaenaceae</taxon>
        <taxon>Pseudanabaena</taxon>
    </lineage>
</organism>
<dbReference type="Proteomes" id="UP001152872">
    <property type="component" value="Unassembled WGS sequence"/>
</dbReference>
<dbReference type="RefSeq" id="WP_009627006.1">
    <property type="nucleotide sequence ID" value="NZ_VBTY01000070.1"/>
</dbReference>
<protein>
    <submittedName>
        <fullName evidence="1">Uncharacterized protein</fullName>
    </submittedName>
</protein>
<comment type="caution">
    <text evidence="1">The sequence shown here is derived from an EMBL/GenBank/DDBJ whole genome shotgun (WGS) entry which is preliminary data.</text>
</comment>
<name>A0A9X4M708_9CYAN</name>
<dbReference type="EMBL" id="VBTY01000070">
    <property type="protein sequence ID" value="MDG3494903.1"/>
    <property type="molecule type" value="Genomic_DNA"/>
</dbReference>
<gene>
    <name evidence="1" type="ORF">FEV09_10075</name>
</gene>
<keyword evidence="2" id="KW-1185">Reference proteome</keyword>
<accession>A0A9X4M708</accession>
<dbReference type="AlphaFoldDB" id="A0A9X4M708"/>